<evidence type="ECO:0000313" key="1">
    <source>
        <dbReference type="EMBL" id="KKN25372.1"/>
    </source>
</evidence>
<sequence length="35" mass="4229">MKIYHVVIYSLDQESNVYDHYFSSYRKEKVSAKIS</sequence>
<reference evidence="1" key="1">
    <citation type="journal article" date="2015" name="Nature">
        <title>Complex archaea that bridge the gap between prokaryotes and eukaryotes.</title>
        <authorList>
            <person name="Spang A."/>
            <person name="Saw J.H."/>
            <person name="Jorgensen S.L."/>
            <person name="Zaremba-Niedzwiedzka K."/>
            <person name="Martijn J."/>
            <person name="Lind A.E."/>
            <person name="van Eijk R."/>
            <person name="Schleper C."/>
            <person name="Guy L."/>
            <person name="Ettema T.J."/>
        </authorList>
    </citation>
    <scope>NUCLEOTIDE SEQUENCE</scope>
</reference>
<proteinExistence type="predicted"/>
<accession>A0A0F9PLC8</accession>
<dbReference type="EMBL" id="LAZR01002807">
    <property type="protein sequence ID" value="KKN25372.1"/>
    <property type="molecule type" value="Genomic_DNA"/>
</dbReference>
<dbReference type="AlphaFoldDB" id="A0A0F9PLC8"/>
<protein>
    <submittedName>
        <fullName evidence="1">Uncharacterized protein</fullName>
    </submittedName>
</protein>
<organism evidence="1">
    <name type="scientific">marine sediment metagenome</name>
    <dbReference type="NCBI Taxonomy" id="412755"/>
    <lineage>
        <taxon>unclassified sequences</taxon>
        <taxon>metagenomes</taxon>
        <taxon>ecological metagenomes</taxon>
    </lineage>
</organism>
<comment type="caution">
    <text evidence="1">The sequence shown here is derived from an EMBL/GenBank/DDBJ whole genome shotgun (WGS) entry which is preliminary data.</text>
</comment>
<gene>
    <name evidence="1" type="ORF">LCGC14_0885320</name>
</gene>
<name>A0A0F9PLC8_9ZZZZ</name>